<evidence type="ECO:0000313" key="2">
    <source>
        <dbReference type="Proteomes" id="UP000000763"/>
    </source>
</evidence>
<accession>C7J1Z8</accession>
<dbReference type="Proteomes" id="UP000000763">
    <property type="component" value="Chromosome 4"/>
</dbReference>
<organism evidence="1 2">
    <name type="scientific">Oryza sativa subsp. japonica</name>
    <name type="common">Rice</name>
    <dbReference type="NCBI Taxonomy" id="39947"/>
    <lineage>
        <taxon>Eukaryota</taxon>
        <taxon>Viridiplantae</taxon>
        <taxon>Streptophyta</taxon>
        <taxon>Embryophyta</taxon>
        <taxon>Tracheophyta</taxon>
        <taxon>Spermatophyta</taxon>
        <taxon>Magnoliopsida</taxon>
        <taxon>Liliopsida</taxon>
        <taxon>Poales</taxon>
        <taxon>Poaceae</taxon>
        <taxon>BOP clade</taxon>
        <taxon>Oryzoideae</taxon>
        <taxon>Oryzeae</taxon>
        <taxon>Oryzinae</taxon>
        <taxon>Oryza</taxon>
        <taxon>Oryza sativa</taxon>
    </lineage>
</organism>
<name>C7J1Z8_ORYSJ</name>
<protein>
    <submittedName>
        <fullName evidence="1">Os04g0674050 protein</fullName>
    </submittedName>
</protein>
<proteinExistence type="predicted"/>
<dbReference type="KEGG" id="dosa:Os04g0674050"/>
<dbReference type="AlphaFoldDB" id="C7J1Z8"/>
<feature type="non-terminal residue" evidence="1">
    <location>
        <position position="1"/>
    </location>
</feature>
<sequence>RRRLRCEEELLVGVARSSAHEGWPARDAGAGVPHVGRACVVVEHRCVSCGSYPSRVIAGRKLSLGSFEFRRTAVAVFLSLLFLKTSFWHPLGGNLGCPFVGLVAAGHA</sequence>
<evidence type="ECO:0000313" key="1">
    <source>
        <dbReference type="EMBL" id="BAH92866.1"/>
    </source>
</evidence>
<reference evidence="2" key="2">
    <citation type="journal article" date="2008" name="Nucleic Acids Res.">
        <title>The rice annotation project database (RAP-DB): 2008 update.</title>
        <authorList>
            <consortium name="The rice annotation project (RAP)"/>
        </authorList>
    </citation>
    <scope>GENOME REANNOTATION</scope>
    <source>
        <strain evidence="2">cv. Nipponbare</strain>
    </source>
</reference>
<gene>
    <name evidence="1" type="ordered locus">Os04g0674050</name>
</gene>
<reference evidence="1 2" key="1">
    <citation type="journal article" date="2005" name="Nature">
        <title>The map-based sequence of the rice genome.</title>
        <authorList>
            <consortium name="International rice genome sequencing project (IRGSP)"/>
            <person name="Matsumoto T."/>
            <person name="Wu J."/>
            <person name="Kanamori H."/>
            <person name="Katayose Y."/>
            <person name="Fujisawa M."/>
            <person name="Namiki N."/>
            <person name="Mizuno H."/>
            <person name="Yamamoto K."/>
            <person name="Antonio B.A."/>
            <person name="Baba T."/>
            <person name="Sakata K."/>
            <person name="Nagamura Y."/>
            <person name="Aoki H."/>
            <person name="Arikawa K."/>
            <person name="Arita K."/>
            <person name="Bito T."/>
            <person name="Chiden Y."/>
            <person name="Fujitsuka N."/>
            <person name="Fukunaka R."/>
            <person name="Hamada M."/>
            <person name="Harada C."/>
            <person name="Hayashi A."/>
            <person name="Hijishita S."/>
            <person name="Honda M."/>
            <person name="Hosokawa S."/>
            <person name="Ichikawa Y."/>
            <person name="Idonuma A."/>
            <person name="Iijima M."/>
            <person name="Ikeda M."/>
            <person name="Ikeno M."/>
            <person name="Ito K."/>
            <person name="Ito S."/>
            <person name="Ito T."/>
            <person name="Ito Y."/>
            <person name="Ito Y."/>
            <person name="Iwabuchi A."/>
            <person name="Kamiya K."/>
            <person name="Karasawa W."/>
            <person name="Kurita K."/>
            <person name="Katagiri S."/>
            <person name="Kikuta A."/>
            <person name="Kobayashi H."/>
            <person name="Kobayashi N."/>
            <person name="Machita K."/>
            <person name="Maehara T."/>
            <person name="Masukawa M."/>
            <person name="Mizubayashi T."/>
            <person name="Mukai Y."/>
            <person name="Nagasaki H."/>
            <person name="Nagata Y."/>
            <person name="Naito S."/>
            <person name="Nakashima M."/>
            <person name="Nakama Y."/>
            <person name="Nakamichi Y."/>
            <person name="Nakamura M."/>
            <person name="Meguro A."/>
            <person name="Negishi M."/>
            <person name="Ohta I."/>
            <person name="Ohta T."/>
            <person name="Okamoto M."/>
            <person name="Ono N."/>
            <person name="Saji S."/>
            <person name="Sakaguchi M."/>
            <person name="Sakai K."/>
            <person name="Shibata M."/>
            <person name="Shimokawa T."/>
            <person name="Song J."/>
            <person name="Takazaki Y."/>
            <person name="Terasawa K."/>
            <person name="Tsugane M."/>
            <person name="Tsuji K."/>
            <person name="Ueda S."/>
            <person name="Waki K."/>
            <person name="Yamagata H."/>
            <person name="Yamamoto M."/>
            <person name="Yamamoto S."/>
            <person name="Yamane H."/>
            <person name="Yoshiki S."/>
            <person name="Yoshihara R."/>
            <person name="Yukawa K."/>
            <person name="Zhong H."/>
            <person name="Yano M."/>
            <person name="Yuan Q."/>
            <person name="Ouyang S."/>
            <person name="Liu J."/>
            <person name="Jones K.M."/>
            <person name="Gansberger K."/>
            <person name="Moffat K."/>
            <person name="Hill J."/>
            <person name="Bera J."/>
            <person name="Fadrosh D."/>
            <person name="Jin S."/>
            <person name="Johri S."/>
            <person name="Kim M."/>
            <person name="Overton L."/>
            <person name="Reardon M."/>
            <person name="Tsitrin T."/>
            <person name="Vuong H."/>
            <person name="Weaver B."/>
            <person name="Ciecko A."/>
            <person name="Tallon L."/>
            <person name="Jackson J."/>
            <person name="Pai G."/>
            <person name="Aken S.V."/>
            <person name="Utterback T."/>
            <person name="Reidmuller S."/>
            <person name="Feldblyum T."/>
            <person name="Hsiao J."/>
            <person name="Zismann V."/>
            <person name="Iobst S."/>
            <person name="de Vazeille A.R."/>
            <person name="Buell C.R."/>
            <person name="Ying K."/>
            <person name="Li Y."/>
            <person name="Lu T."/>
            <person name="Huang Y."/>
            <person name="Zhao Q."/>
            <person name="Feng Q."/>
            <person name="Zhang L."/>
            <person name="Zhu J."/>
            <person name="Weng Q."/>
            <person name="Mu J."/>
            <person name="Lu Y."/>
            <person name="Fan D."/>
            <person name="Liu Y."/>
            <person name="Guan J."/>
            <person name="Zhang Y."/>
            <person name="Yu S."/>
            <person name="Liu X."/>
            <person name="Zhang Y."/>
            <person name="Hong G."/>
            <person name="Han B."/>
            <person name="Choisne N."/>
            <person name="Demange N."/>
            <person name="Orjeda G."/>
            <person name="Samain S."/>
            <person name="Cattolico L."/>
            <person name="Pelletier E."/>
            <person name="Couloux A."/>
            <person name="Segurens B."/>
            <person name="Wincker P."/>
            <person name="D'Hont A."/>
            <person name="Scarpelli C."/>
            <person name="Weissenbach J."/>
            <person name="Salanoubat M."/>
            <person name="Quetier F."/>
            <person name="Yu Y."/>
            <person name="Kim H.R."/>
            <person name="Rambo T."/>
            <person name="Currie J."/>
            <person name="Collura K."/>
            <person name="Luo M."/>
            <person name="Yang T."/>
            <person name="Ammiraju J.S.S."/>
            <person name="Engler F."/>
            <person name="Soderlund C."/>
            <person name="Wing R.A."/>
            <person name="Palmer L.E."/>
            <person name="de la Bastide M."/>
            <person name="Spiegel L."/>
            <person name="Nascimento L."/>
            <person name="Zutavern T."/>
            <person name="O'Shaughnessy A."/>
            <person name="Dike S."/>
            <person name="Dedhia N."/>
            <person name="Preston R."/>
            <person name="Balija V."/>
            <person name="McCombie W.R."/>
            <person name="Chow T."/>
            <person name="Chen H."/>
            <person name="Chung M."/>
            <person name="Chen C."/>
            <person name="Shaw J."/>
            <person name="Wu H."/>
            <person name="Hsiao K."/>
            <person name="Chao Y."/>
            <person name="Chu M."/>
            <person name="Cheng C."/>
            <person name="Hour A."/>
            <person name="Lee P."/>
            <person name="Lin S."/>
            <person name="Lin Y."/>
            <person name="Liou J."/>
            <person name="Liu S."/>
            <person name="Hsing Y."/>
            <person name="Raghuvanshi S."/>
            <person name="Mohanty A."/>
            <person name="Bharti A.K."/>
            <person name="Gaur A."/>
            <person name="Gupta V."/>
            <person name="Kumar D."/>
            <person name="Ravi V."/>
            <person name="Vij S."/>
            <person name="Kapur A."/>
            <person name="Khurana P."/>
            <person name="Khurana P."/>
            <person name="Khurana J.P."/>
            <person name="Tyagi A.K."/>
            <person name="Gaikwad K."/>
            <person name="Singh A."/>
            <person name="Dalal V."/>
            <person name="Srivastava S."/>
            <person name="Dixit A."/>
            <person name="Pal A.K."/>
            <person name="Ghazi I.A."/>
            <person name="Yadav M."/>
            <person name="Pandit A."/>
            <person name="Bhargava A."/>
            <person name="Sureshbabu K."/>
            <person name="Batra K."/>
            <person name="Sharma T.R."/>
            <person name="Mohapatra T."/>
            <person name="Singh N.K."/>
            <person name="Messing J."/>
            <person name="Nelson A.B."/>
            <person name="Fuks G."/>
            <person name="Kavchok S."/>
            <person name="Keizer G."/>
            <person name="Linton E."/>
            <person name="Llaca V."/>
            <person name="Song R."/>
            <person name="Tanyolac B."/>
            <person name="Young S."/>
            <person name="Ho-Il K."/>
            <person name="Hahn J.H."/>
            <person name="Sangsakoo G."/>
            <person name="Vanavichit A."/>
            <person name="de Mattos Luiz.A.T."/>
            <person name="Zimmer P.D."/>
            <person name="Malone G."/>
            <person name="Dellagostin O."/>
            <person name="de Oliveira A.C."/>
            <person name="Bevan M."/>
            <person name="Bancroft I."/>
            <person name="Minx P."/>
            <person name="Cordum H."/>
            <person name="Wilson R."/>
            <person name="Cheng Z."/>
            <person name="Jin W."/>
            <person name="Jiang J."/>
            <person name="Leong S.A."/>
            <person name="Iwama H."/>
            <person name="Gojobori T."/>
            <person name="Itoh T."/>
            <person name="Niimura Y."/>
            <person name="Fujii Y."/>
            <person name="Habara T."/>
            <person name="Sakai H."/>
            <person name="Sato Y."/>
            <person name="Wilson G."/>
            <person name="Kumar K."/>
            <person name="McCouch S."/>
            <person name="Juretic N."/>
            <person name="Hoen D."/>
            <person name="Wright S."/>
            <person name="Bruskiewich R."/>
            <person name="Bureau T."/>
            <person name="Miyao A."/>
            <person name="Hirochika H."/>
            <person name="Nishikawa T."/>
            <person name="Kadowaki K."/>
            <person name="Sugiura M."/>
            <person name="Burr B."/>
            <person name="Sasaki T."/>
        </authorList>
    </citation>
    <scope>NUCLEOTIDE SEQUENCE [LARGE SCALE GENOMIC DNA]</scope>
    <source>
        <strain evidence="2">cv. Nipponbare</strain>
    </source>
</reference>
<dbReference type="EMBL" id="AP008210">
    <property type="protein sequence ID" value="BAH92866.1"/>
    <property type="molecule type" value="Genomic_DNA"/>
</dbReference>